<evidence type="ECO:0000313" key="2">
    <source>
        <dbReference type="Proteomes" id="UP000181936"/>
    </source>
</evidence>
<keyword evidence="2" id="KW-1185">Reference proteome</keyword>
<dbReference type="AlphaFoldDB" id="A0A1L3MQI3"/>
<accession>A0A1L3MQI3</accession>
<name>A0A1L3MQI3_9BACI</name>
<dbReference type="EMBL" id="CP016020">
    <property type="protein sequence ID" value="APH04514.1"/>
    <property type="molecule type" value="Genomic_DNA"/>
</dbReference>
<dbReference type="RefSeq" id="WP_072579303.1">
    <property type="nucleotide sequence ID" value="NZ_CP016020.1"/>
</dbReference>
<evidence type="ECO:0000313" key="1">
    <source>
        <dbReference type="EMBL" id="APH04514.1"/>
    </source>
</evidence>
<evidence type="ECO:0008006" key="3">
    <source>
        <dbReference type="Google" id="ProtNLM"/>
    </source>
</evidence>
<dbReference type="KEGG" id="bwh:A9C19_07000"/>
<dbReference type="OrthoDB" id="2882638at2"/>
<organism evidence="1 2">
    <name type="scientific">Bacillus weihaiensis</name>
    <dbReference type="NCBI Taxonomy" id="1547283"/>
    <lineage>
        <taxon>Bacteria</taxon>
        <taxon>Bacillati</taxon>
        <taxon>Bacillota</taxon>
        <taxon>Bacilli</taxon>
        <taxon>Bacillales</taxon>
        <taxon>Bacillaceae</taxon>
        <taxon>Bacillus</taxon>
    </lineage>
</organism>
<sequence>MLEHFYTIVKQWQEKNTLLRVSYSKKKVGQIVFSGRVLQVSENQQQLLIYNVDKKSVESIDVHAIDDMIPFEE</sequence>
<gene>
    <name evidence="1" type="ORF">A9C19_07000</name>
</gene>
<reference evidence="1 2" key="1">
    <citation type="journal article" date="2016" name="Sci. Rep.">
        <title>Complete genome sequence and transcriptomic analysis of a novel marine strain Bacillus weihaiensis reveals the mechanism of brown algae degradation.</title>
        <authorList>
            <person name="Zhu Y."/>
            <person name="Chen P."/>
            <person name="Bao Y."/>
            <person name="Men Y."/>
            <person name="Zeng Y."/>
            <person name="Yang J."/>
            <person name="Sun J."/>
            <person name="Sun Y."/>
        </authorList>
    </citation>
    <scope>NUCLEOTIDE SEQUENCE [LARGE SCALE GENOMIC DNA]</scope>
    <source>
        <strain evidence="1 2">Alg07</strain>
    </source>
</reference>
<dbReference type="Proteomes" id="UP000181936">
    <property type="component" value="Chromosome"/>
</dbReference>
<protein>
    <recommendedName>
        <fullName evidence="3">YolD-like family protein</fullName>
    </recommendedName>
</protein>
<proteinExistence type="predicted"/>